<dbReference type="EMBL" id="JBHFPV010000001">
    <property type="protein sequence ID" value="MFH6603066.1"/>
    <property type="molecule type" value="Genomic_DNA"/>
</dbReference>
<keyword evidence="2" id="KW-1185">Reference proteome</keyword>
<proteinExistence type="predicted"/>
<protein>
    <submittedName>
        <fullName evidence="1">ComEC/Rec2 family competence protein</fullName>
    </submittedName>
</protein>
<accession>A0ACC7LHC7</accession>
<evidence type="ECO:0000313" key="2">
    <source>
        <dbReference type="Proteomes" id="UP001595191"/>
    </source>
</evidence>
<name>A0ACC7LHC7_9FLAO</name>
<organism evidence="1 2">
    <name type="scientific">Meishania litoralis</name>
    <dbReference type="NCBI Taxonomy" id="3434685"/>
    <lineage>
        <taxon>Bacteria</taxon>
        <taxon>Pseudomonadati</taxon>
        <taxon>Bacteroidota</taxon>
        <taxon>Flavobacteriia</taxon>
        <taxon>Flavobacteriales</taxon>
        <taxon>Flavobacteriaceae</taxon>
        <taxon>Meishania</taxon>
    </lineage>
</organism>
<gene>
    <name evidence="1" type="ORF">ACEZ3G_06225</name>
</gene>
<dbReference type="Proteomes" id="UP001595191">
    <property type="component" value="Unassembled WGS sequence"/>
</dbReference>
<comment type="caution">
    <text evidence="1">The sequence shown here is derived from an EMBL/GenBank/DDBJ whole genome shotgun (WGS) entry which is preliminary data.</text>
</comment>
<evidence type="ECO:0000313" key="1">
    <source>
        <dbReference type="EMBL" id="MFH6603066.1"/>
    </source>
</evidence>
<reference evidence="1" key="1">
    <citation type="submission" date="2024-09" db="EMBL/GenBank/DDBJ databases">
        <authorList>
            <person name="Liu J."/>
        </authorList>
    </citation>
    <scope>NUCLEOTIDE SEQUENCE</scope>
    <source>
        <strain evidence="1">NBU2967</strain>
    </source>
</reference>
<sequence length="305" mass="34064">MVKKVLGAFFFLSWWSCSITETGHDVLDIKDFPNRSEDFSLWQMAPFREEVQMGYLLRTDDGKIIVIDGGGVVTAPVLEGHIAQLGGTVHTWILTHPHLDHIGAFLEVIKNQKIEIKRTVHVSLPEAWVQKNESITSDLHKQYTNAISSMNCEKIAMKTGDTLSLGKGVQLRVIGAFNESVVQNAVNNSSMVFRVESKSKSVLFLGDLGIAGGRTLLANVDPDLVKADYVQMAHHGQHGVDRDFYKAVSAKYALWPTPKWLWENRADGQGYNTGNFKTFEVRVWMDELGIKKNYVSGLDGTVQID</sequence>